<dbReference type="Pfam" id="PF14135">
    <property type="entry name" value="DUF4302"/>
    <property type="match status" value="1"/>
</dbReference>
<dbReference type="EMBL" id="FOLL01000001">
    <property type="protein sequence ID" value="SFB77973.1"/>
    <property type="molecule type" value="Genomic_DNA"/>
</dbReference>
<dbReference type="STRING" id="623281.SAMN05421747_10159"/>
<evidence type="ECO:0000313" key="2">
    <source>
        <dbReference type="Proteomes" id="UP000199577"/>
    </source>
</evidence>
<proteinExistence type="predicted"/>
<evidence type="ECO:0008006" key="3">
    <source>
        <dbReference type="Google" id="ProtNLM"/>
    </source>
</evidence>
<evidence type="ECO:0000313" key="1">
    <source>
        <dbReference type="EMBL" id="SFB77973.1"/>
    </source>
</evidence>
<dbReference type="InterPro" id="IPR025396">
    <property type="entry name" value="DUF4302"/>
</dbReference>
<dbReference type="RefSeq" id="WP_090969948.1">
    <property type="nucleotide sequence ID" value="NZ_FOLL01000001.1"/>
</dbReference>
<accession>A0A1I1DZG0</accession>
<dbReference type="PROSITE" id="PS51257">
    <property type="entry name" value="PROKAR_LIPOPROTEIN"/>
    <property type="match status" value="1"/>
</dbReference>
<sequence length="443" mass="48754">MKHNVIIALLALLLASCEKTTQDNLIPPDAARLSELQQQYADLLIASEAGWYMEYAATEENGAISIWLRFFEDGKVTMQSDLYNFTEERTSTFRVGGINHPELVFDTYSVLSVMAERMGGAFEFYLQPREDGTMALKPIVANAEHEYTLRPALPTDKELIAAKTQTSQLLSAFNENASAYFKNLILEQISAFCEIDVAAQVITFTWANDQQEVVTQAFSYTNLANGIKLAGTWRAGNVSINELHFGTATANELEVVDAGEAGSGQIAVSHVPAFPYNGAADLFIWAGSDVTVRFFAYTSDDVENHYSASLIDDYAVLKAALGAELLRVQLYNNNPAGSGSNSLQLLTRLPGSDSNVWLPYYYALEKLDESHVIVTPTGVTNTNGAPYLADALRFMENLFPPEGVTVVPYGRSGTQQRLRLVSRKDSRYHITVNVSTPSGVYID</sequence>
<protein>
    <recommendedName>
        <fullName evidence="3">DUF4302 domain-containing protein</fullName>
    </recommendedName>
</protein>
<name>A0A1I1DZG0_9SPHI</name>
<keyword evidence="2" id="KW-1185">Reference proteome</keyword>
<gene>
    <name evidence="1" type="ORF">SAMN05421747_10159</name>
</gene>
<reference evidence="1 2" key="1">
    <citation type="submission" date="2016-10" db="EMBL/GenBank/DDBJ databases">
        <authorList>
            <person name="de Groot N.N."/>
        </authorList>
    </citation>
    <scope>NUCLEOTIDE SEQUENCE [LARGE SCALE GENOMIC DNA]</scope>
    <source>
        <strain evidence="1 2">DSM 22900</strain>
    </source>
</reference>
<organism evidence="1 2">
    <name type="scientific">Parapedobacter composti</name>
    <dbReference type="NCBI Taxonomy" id="623281"/>
    <lineage>
        <taxon>Bacteria</taxon>
        <taxon>Pseudomonadati</taxon>
        <taxon>Bacteroidota</taxon>
        <taxon>Sphingobacteriia</taxon>
        <taxon>Sphingobacteriales</taxon>
        <taxon>Sphingobacteriaceae</taxon>
        <taxon>Parapedobacter</taxon>
    </lineage>
</organism>
<dbReference type="OrthoDB" id="707849at2"/>
<dbReference type="Proteomes" id="UP000199577">
    <property type="component" value="Unassembled WGS sequence"/>
</dbReference>
<dbReference type="AlphaFoldDB" id="A0A1I1DZG0"/>